<dbReference type="RefSeq" id="WP_203747272.1">
    <property type="nucleotide sequence ID" value="NZ_BONF01000019.1"/>
</dbReference>
<accession>A0A8J3JGN9</accession>
<reference evidence="1 2" key="1">
    <citation type="submission" date="2021-01" db="EMBL/GenBank/DDBJ databases">
        <title>Whole genome shotgun sequence of Catellatospora bangladeshensis NBRC 107357.</title>
        <authorList>
            <person name="Komaki H."/>
            <person name="Tamura T."/>
        </authorList>
    </citation>
    <scope>NUCLEOTIDE SEQUENCE [LARGE SCALE GENOMIC DNA]</scope>
    <source>
        <strain evidence="1 2">NBRC 107357</strain>
    </source>
</reference>
<proteinExistence type="predicted"/>
<name>A0A8J3JGN9_9ACTN</name>
<protein>
    <submittedName>
        <fullName evidence="1">Uncharacterized protein</fullName>
    </submittedName>
</protein>
<dbReference type="AlphaFoldDB" id="A0A8J3JGN9"/>
<comment type="caution">
    <text evidence="1">The sequence shown here is derived from an EMBL/GenBank/DDBJ whole genome shotgun (WGS) entry which is preliminary data.</text>
</comment>
<organism evidence="1 2">
    <name type="scientific">Catellatospora bangladeshensis</name>
    <dbReference type="NCBI Taxonomy" id="310355"/>
    <lineage>
        <taxon>Bacteria</taxon>
        <taxon>Bacillati</taxon>
        <taxon>Actinomycetota</taxon>
        <taxon>Actinomycetes</taxon>
        <taxon>Micromonosporales</taxon>
        <taxon>Micromonosporaceae</taxon>
        <taxon>Catellatospora</taxon>
    </lineage>
</organism>
<gene>
    <name evidence="1" type="ORF">Cba03nite_36530</name>
</gene>
<evidence type="ECO:0000313" key="1">
    <source>
        <dbReference type="EMBL" id="GIF82304.1"/>
    </source>
</evidence>
<evidence type="ECO:0000313" key="2">
    <source>
        <dbReference type="Proteomes" id="UP000601223"/>
    </source>
</evidence>
<dbReference type="Proteomes" id="UP000601223">
    <property type="component" value="Unassembled WGS sequence"/>
</dbReference>
<sequence length="133" mass="15023">MGLFNRAPRPRLPADMPHLLETFGRYWLDEHHSGIDGGELWSRLGKLYEYARSDRTGFLRELGAITAADRGGFATLGAARLVWEFFDSDARRDPATLPFIDAGIEFKLARGLPNAMLTGYERRRLAELREQAG</sequence>
<keyword evidence="2" id="KW-1185">Reference proteome</keyword>
<dbReference type="EMBL" id="BONF01000019">
    <property type="protein sequence ID" value="GIF82304.1"/>
    <property type="molecule type" value="Genomic_DNA"/>
</dbReference>